<sequence>MNKTPRAFLEEVLSNCAASRNKNWFKFFSGFLGASAQRLEAEGHHKGFRIQMGAFECFDYYNFQEKDFSSAVRIKNLKAKYRLRNFVDYEVNENEIPAIDSKLKGQLDKFLREPGLLTLGLFSSKMDDKWIELFSSFDRLHVLQVNVPINDSIVQLLQNMLNQKQLLGLDISSNLQEEEIDLVSKFLFQEQFQRLVLLSRNHNAQERFLADAIEHREEFRGKSILWSCADVKLHDESFKGKRLSEEVVEYRNNVFKVCYEMEKATSETKIEEIVRSASITVMTLL</sequence>
<comment type="caution">
    <text evidence="1">The sequence shown here is derived from an EMBL/GenBank/DDBJ whole genome shotgun (WGS) entry which is preliminary data.</text>
</comment>
<dbReference type="AlphaFoldDB" id="A0A4U5MM28"/>
<reference evidence="1 2" key="2">
    <citation type="journal article" date="2019" name="G3 (Bethesda)">
        <title>Hybrid Assembly of the Genome of the Entomopathogenic Nematode Steinernema carpocapsae Identifies the X-Chromosome.</title>
        <authorList>
            <person name="Serra L."/>
            <person name="Macchietto M."/>
            <person name="Macias-Munoz A."/>
            <person name="McGill C.J."/>
            <person name="Rodriguez I.M."/>
            <person name="Rodriguez B."/>
            <person name="Murad R."/>
            <person name="Mortazavi A."/>
        </authorList>
    </citation>
    <scope>NUCLEOTIDE SEQUENCE [LARGE SCALE GENOMIC DNA]</scope>
    <source>
        <strain evidence="1 2">ALL</strain>
    </source>
</reference>
<evidence type="ECO:0000313" key="2">
    <source>
        <dbReference type="Proteomes" id="UP000298663"/>
    </source>
</evidence>
<organism evidence="1 2">
    <name type="scientific">Steinernema carpocapsae</name>
    <name type="common">Entomopathogenic nematode</name>
    <dbReference type="NCBI Taxonomy" id="34508"/>
    <lineage>
        <taxon>Eukaryota</taxon>
        <taxon>Metazoa</taxon>
        <taxon>Ecdysozoa</taxon>
        <taxon>Nematoda</taxon>
        <taxon>Chromadorea</taxon>
        <taxon>Rhabditida</taxon>
        <taxon>Tylenchina</taxon>
        <taxon>Panagrolaimomorpha</taxon>
        <taxon>Strongyloidoidea</taxon>
        <taxon>Steinernematidae</taxon>
        <taxon>Steinernema</taxon>
    </lineage>
</organism>
<keyword evidence="2" id="KW-1185">Reference proteome</keyword>
<dbReference type="EMBL" id="AZBU02000007">
    <property type="protein sequence ID" value="TKR70511.1"/>
    <property type="molecule type" value="Genomic_DNA"/>
</dbReference>
<reference evidence="1 2" key="1">
    <citation type="journal article" date="2015" name="Genome Biol.">
        <title>Comparative genomics of Steinernema reveals deeply conserved gene regulatory networks.</title>
        <authorList>
            <person name="Dillman A.R."/>
            <person name="Macchietto M."/>
            <person name="Porter C.F."/>
            <person name="Rogers A."/>
            <person name="Williams B."/>
            <person name="Antoshechkin I."/>
            <person name="Lee M.M."/>
            <person name="Goodwin Z."/>
            <person name="Lu X."/>
            <person name="Lewis E.E."/>
            <person name="Goodrich-Blair H."/>
            <person name="Stock S.P."/>
            <person name="Adams B.J."/>
            <person name="Sternberg P.W."/>
            <person name="Mortazavi A."/>
        </authorList>
    </citation>
    <scope>NUCLEOTIDE SEQUENCE [LARGE SCALE GENOMIC DNA]</scope>
    <source>
        <strain evidence="1 2">ALL</strain>
    </source>
</reference>
<evidence type="ECO:0000313" key="1">
    <source>
        <dbReference type="EMBL" id="TKR70511.1"/>
    </source>
</evidence>
<proteinExistence type="predicted"/>
<gene>
    <name evidence="1" type="ORF">L596_022533</name>
</gene>
<dbReference type="Proteomes" id="UP000298663">
    <property type="component" value="Unassembled WGS sequence"/>
</dbReference>
<accession>A0A4U5MM28</accession>
<protein>
    <submittedName>
        <fullName evidence="1">Uncharacterized protein</fullName>
    </submittedName>
</protein>
<name>A0A4U5MM28_STECR</name>